<dbReference type="STRING" id="141349.BN1232_03839"/>
<feature type="compositionally biased region" description="Basic and acidic residues" evidence="1">
    <location>
        <begin position="380"/>
        <end position="393"/>
    </location>
</feature>
<dbReference type="AlphaFoldDB" id="A0A0E3WD02"/>
<feature type="compositionally biased region" description="Pro residues" evidence="1">
    <location>
        <begin position="250"/>
        <end position="259"/>
    </location>
</feature>
<dbReference type="Proteomes" id="UP000199251">
    <property type="component" value="Unassembled WGS sequence"/>
</dbReference>
<feature type="compositionally biased region" description="Low complexity" evidence="1">
    <location>
        <begin position="295"/>
        <end position="329"/>
    </location>
</feature>
<gene>
    <name evidence="2" type="primary">espK_6</name>
    <name evidence="2" type="ORF">BN1232_03839</name>
</gene>
<reference evidence="2 3" key="1">
    <citation type="submission" date="2015-03" db="EMBL/GenBank/DDBJ databases">
        <authorList>
            <person name="Urmite Genomes"/>
        </authorList>
    </citation>
    <scope>NUCLEOTIDE SEQUENCE [LARGE SCALE GENOMIC DNA]</scope>
    <source>
        <strain evidence="2 3">CSUR P1491</strain>
    </source>
</reference>
<evidence type="ECO:0000313" key="2">
    <source>
        <dbReference type="EMBL" id="CQD17310.1"/>
    </source>
</evidence>
<sequence length="646" mass="66382">MGIVRPTGGFAEGMLDGGGWPDVAEDAFYDRARQYMQVLRQVTDVLDTFRQQQGEIFASGLWSGGAAAAANGQVESNIDELVTLQNDLATAITWQRKVAGSIEQAKLDIGDNVEAAHRQIKLIEQDSKLEPAERTAAINSVVAATRTANVSVVQGTAEQILESKDWKPPERALQDLLDQKAPPDSSPRDPLLGDRDRDGRSWGQGSPDGAAQPSTAAPPPTTAPPPATVMTPAPVAPPAPAASTGGTAPAVPPSAPKPLSPAESAPPVGAGGRNTGMPAAPAAPAAQFAGPRDTGPAMAPASATGMPAAPAGPRGAAAGSSAGAGSNAPVGQNPSGASPSTRPASAHSSPRSAAAARPKPAAAQHTDSDAGAAVPVSAARAERDAAADATRRGEADPLVLARRIAAALNAPDSGGANHLKFFWVTAVTTEGVIVVANNYGLAYIPDGVQLPEQVRMASAEQAIPATERARWATYPTIAVQGWAEHRNAKLRAVIATDEQFADSDPGVAKVVLKPEDIPQSGAMAGRSRLEVVDPAAAERLAETPDSRLASLLPAPPATAPTDGRSKLWLEVIRPLASRATGRSAAHLRAFRGYAAHAQEVILGEARSAADPVAQRLAVADWLYWKHVTELLDVAVAPSAPKVPVKP</sequence>
<dbReference type="OrthoDB" id="4636484at2"/>
<name>A0A0E3WD02_MYCLN</name>
<feature type="compositionally biased region" description="Pro residues" evidence="1">
    <location>
        <begin position="216"/>
        <end position="227"/>
    </location>
</feature>
<feature type="compositionally biased region" description="Basic and acidic residues" evidence="1">
    <location>
        <begin position="191"/>
        <end position="200"/>
    </location>
</feature>
<proteinExistence type="predicted"/>
<dbReference type="EMBL" id="CTEE01000001">
    <property type="protein sequence ID" value="CQD17310.1"/>
    <property type="molecule type" value="Genomic_DNA"/>
</dbReference>
<evidence type="ECO:0000256" key="1">
    <source>
        <dbReference type="SAM" id="MobiDB-lite"/>
    </source>
</evidence>
<dbReference type="RefSeq" id="WP_090604011.1">
    <property type="nucleotide sequence ID" value="NZ_CTEE01000001.1"/>
</dbReference>
<feature type="compositionally biased region" description="Low complexity" evidence="1">
    <location>
        <begin position="337"/>
        <end position="379"/>
    </location>
</feature>
<accession>A0A0E3WD02</accession>
<feature type="region of interest" description="Disordered" evidence="1">
    <location>
        <begin position="177"/>
        <end position="393"/>
    </location>
</feature>
<protein>
    <submittedName>
        <fullName evidence="2">ESX-1 secretion-associated protein EspK</fullName>
    </submittedName>
</protein>
<evidence type="ECO:0000313" key="3">
    <source>
        <dbReference type="Proteomes" id="UP000199251"/>
    </source>
</evidence>
<organism evidence="2 3">
    <name type="scientific">Mycobacterium lentiflavum</name>
    <dbReference type="NCBI Taxonomy" id="141349"/>
    <lineage>
        <taxon>Bacteria</taxon>
        <taxon>Bacillati</taxon>
        <taxon>Actinomycetota</taxon>
        <taxon>Actinomycetes</taxon>
        <taxon>Mycobacteriales</taxon>
        <taxon>Mycobacteriaceae</taxon>
        <taxon>Mycobacterium</taxon>
        <taxon>Mycobacterium simiae complex</taxon>
    </lineage>
</organism>